<keyword evidence="1" id="KW-0472">Membrane</keyword>
<evidence type="ECO:0000313" key="2">
    <source>
        <dbReference type="EMBL" id="KAK4210220.1"/>
    </source>
</evidence>
<evidence type="ECO:0000313" key="3">
    <source>
        <dbReference type="Proteomes" id="UP001301769"/>
    </source>
</evidence>
<protein>
    <submittedName>
        <fullName evidence="2">Uncharacterized protein</fullName>
    </submittedName>
</protein>
<sequence length="130" mass="13665">MELSTTSGIVWTFGRFGTIVGKTSKSVRVVAGGSGSGMTVGKISKSVTVSVLAVLVLLLAELVVDLVLNPSPHRLQVKVIAPDSRKIMPNGTCFWVVVGFVLLAEQALDGVPEVNIIAAVPELDHVVDED</sequence>
<dbReference type="Proteomes" id="UP001301769">
    <property type="component" value="Unassembled WGS sequence"/>
</dbReference>
<reference evidence="2" key="1">
    <citation type="journal article" date="2023" name="Mol. Phylogenet. Evol.">
        <title>Genome-scale phylogeny and comparative genomics of the fungal order Sordariales.</title>
        <authorList>
            <person name="Hensen N."/>
            <person name="Bonometti L."/>
            <person name="Westerberg I."/>
            <person name="Brannstrom I.O."/>
            <person name="Guillou S."/>
            <person name="Cros-Aarteil S."/>
            <person name="Calhoun S."/>
            <person name="Haridas S."/>
            <person name="Kuo A."/>
            <person name="Mondo S."/>
            <person name="Pangilinan J."/>
            <person name="Riley R."/>
            <person name="LaButti K."/>
            <person name="Andreopoulos B."/>
            <person name="Lipzen A."/>
            <person name="Chen C."/>
            <person name="Yan M."/>
            <person name="Daum C."/>
            <person name="Ng V."/>
            <person name="Clum A."/>
            <person name="Steindorff A."/>
            <person name="Ohm R.A."/>
            <person name="Martin F."/>
            <person name="Silar P."/>
            <person name="Natvig D.O."/>
            <person name="Lalanne C."/>
            <person name="Gautier V."/>
            <person name="Ament-Velasquez S.L."/>
            <person name="Kruys A."/>
            <person name="Hutchinson M.I."/>
            <person name="Powell A.J."/>
            <person name="Barry K."/>
            <person name="Miller A.N."/>
            <person name="Grigoriev I.V."/>
            <person name="Debuchy R."/>
            <person name="Gladieux P."/>
            <person name="Hiltunen Thoren M."/>
            <person name="Johannesson H."/>
        </authorList>
    </citation>
    <scope>NUCLEOTIDE SEQUENCE</scope>
    <source>
        <strain evidence="2">PSN293</strain>
    </source>
</reference>
<reference evidence="2" key="2">
    <citation type="submission" date="2023-05" db="EMBL/GenBank/DDBJ databases">
        <authorList>
            <consortium name="Lawrence Berkeley National Laboratory"/>
            <person name="Steindorff A."/>
            <person name="Hensen N."/>
            <person name="Bonometti L."/>
            <person name="Westerberg I."/>
            <person name="Brannstrom I.O."/>
            <person name="Guillou S."/>
            <person name="Cros-Aarteil S."/>
            <person name="Calhoun S."/>
            <person name="Haridas S."/>
            <person name="Kuo A."/>
            <person name="Mondo S."/>
            <person name="Pangilinan J."/>
            <person name="Riley R."/>
            <person name="Labutti K."/>
            <person name="Andreopoulos B."/>
            <person name="Lipzen A."/>
            <person name="Chen C."/>
            <person name="Yanf M."/>
            <person name="Daum C."/>
            <person name="Ng V."/>
            <person name="Clum A."/>
            <person name="Ohm R."/>
            <person name="Martin F."/>
            <person name="Silar P."/>
            <person name="Natvig D."/>
            <person name="Lalanne C."/>
            <person name="Gautier V."/>
            <person name="Ament-Velasquez S.L."/>
            <person name="Kruys A."/>
            <person name="Hutchinson M.I."/>
            <person name="Powell A.J."/>
            <person name="Barry K."/>
            <person name="Miller A.N."/>
            <person name="Grigoriev I.V."/>
            <person name="Debuchy R."/>
            <person name="Gladieux P."/>
            <person name="Thoren M.H."/>
            <person name="Johannesson H."/>
        </authorList>
    </citation>
    <scope>NUCLEOTIDE SEQUENCE</scope>
    <source>
        <strain evidence="2">PSN293</strain>
    </source>
</reference>
<accession>A0AAN7B6T3</accession>
<name>A0AAN7B6T3_9PEZI</name>
<evidence type="ECO:0000256" key="1">
    <source>
        <dbReference type="SAM" id="Phobius"/>
    </source>
</evidence>
<keyword evidence="1" id="KW-0812">Transmembrane</keyword>
<keyword evidence="1" id="KW-1133">Transmembrane helix</keyword>
<gene>
    <name evidence="2" type="ORF">QBC37DRAFT_403619</name>
</gene>
<keyword evidence="3" id="KW-1185">Reference proteome</keyword>
<dbReference type="AlphaFoldDB" id="A0AAN7B6T3"/>
<organism evidence="2 3">
    <name type="scientific">Rhypophila decipiens</name>
    <dbReference type="NCBI Taxonomy" id="261697"/>
    <lineage>
        <taxon>Eukaryota</taxon>
        <taxon>Fungi</taxon>
        <taxon>Dikarya</taxon>
        <taxon>Ascomycota</taxon>
        <taxon>Pezizomycotina</taxon>
        <taxon>Sordariomycetes</taxon>
        <taxon>Sordariomycetidae</taxon>
        <taxon>Sordariales</taxon>
        <taxon>Naviculisporaceae</taxon>
        <taxon>Rhypophila</taxon>
    </lineage>
</organism>
<proteinExistence type="predicted"/>
<feature type="transmembrane region" description="Helical" evidence="1">
    <location>
        <begin position="47"/>
        <end position="68"/>
    </location>
</feature>
<dbReference type="EMBL" id="MU858181">
    <property type="protein sequence ID" value="KAK4210220.1"/>
    <property type="molecule type" value="Genomic_DNA"/>
</dbReference>
<comment type="caution">
    <text evidence="2">The sequence shown here is derived from an EMBL/GenBank/DDBJ whole genome shotgun (WGS) entry which is preliminary data.</text>
</comment>